<accession>A0A4R4D3Y5</accession>
<proteinExistence type="predicted"/>
<name>A0A4R4D3Y5_9PROT</name>
<reference evidence="1 2" key="1">
    <citation type="submission" date="2019-03" db="EMBL/GenBank/DDBJ databases">
        <title>Paracraurococcus aquatilis NE82 genome sequence.</title>
        <authorList>
            <person name="Zhao Y."/>
            <person name="Du Z."/>
        </authorList>
    </citation>
    <scope>NUCLEOTIDE SEQUENCE [LARGE SCALE GENOMIC DNA]</scope>
    <source>
        <strain evidence="1 2">NE82</strain>
    </source>
</reference>
<dbReference type="AlphaFoldDB" id="A0A4R4D3Y5"/>
<evidence type="ECO:0000313" key="1">
    <source>
        <dbReference type="EMBL" id="TCZ51915.1"/>
    </source>
</evidence>
<dbReference type="EMBL" id="SKBM01000052">
    <property type="protein sequence ID" value="TCZ51915.1"/>
    <property type="molecule type" value="Genomic_DNA"/>
</dbReference>
<dbReference type="RefSeq" id="WP_132297432.1">
    <property type="nucleotide sequence ID" value="NZ_SKBM01000052.1"/>
</dbReference>
<sequence length="112" mass="12871">MRDDFRGNPLWDYRHHKAARMHFKTDNGERLDDIRRRALTVLRSYCEGATLGTEEIAGPLWALVDVTHGSQSVKGACDWFRVAAAYGEDEELRRALLAEAYGKIERALRCYL</sequence>
<dbReference type="OrthoDB" id="9885346at2"/>
<organism evidence="1 2">
    <name type="scientific">Roseicella aquatilis</name>
    <dbReference type="NCBI Taxonomy" id="2527868"/>
    <lineage>
        <taxon>Bacteria</taxon>
        <taxon>Pseudomonadati</taxon>
        <taxon>Pseudomonadota</taxon>
        <taxon>Alphaproteobacteria</taxon>
        <taxon>Acetobacterales</taxon>
        <taxon>Roseomonadaceae</taxon>
        <taxon>Roseicella</taxon>
    </lineage>
</organism>
<keyword evidence="2" id="KW-1185">Reference proteome</keyword>
<protein>
    <submittedName>
        <fullName evidence="1">Uncharacterized protein</fullName>
    </submittedName>
</protein>
<dbReference type="Proteomes" id="UP000295023">
    <property type="component" value="Unassembled WGS sequence"/>
</dbReference>
<gene>
    <name evidence="1" type="ORF">EXY23_26610</name>
</gene>
<evidence type="ECO:0000313" key="2">
    <source>
        <dbReference type="Proteomes" id="UP000295023"/>
    </source>
</evidence>
<comment type="caution">
    <text evidence="1">The sequence shown here is derived from an EMBL/GenBank/DDBJ whole genome shotgun (WGS) entry which is preliminary data.</text>
</comment>